<evidence type="ECO:0000313" key="8">
    <source>
        <dbReference type="Proteomes" id="UP000007875"/>
    </source>
</evidence>
<dbReference type="InParanoid" id="H2Z0D1"/>
<dbReference type="GO" id="GO:0003779">
    <property type="term" value="F:actin binding"/>
    <property type="evidence" value="ECO:0007669"/>
    <property type="project" value="TreeGrafter"/>
</dbReference>
<dbReference type="InterPro" id="IPR016534">
    <property type="entry name" value="VPS16"/>
</dbReference>
<organism evidence="7 8">
    <name type="scientific">Ciona savignyi</name>
    <name type="common">Pacific transparent sea squirt</name>
    <dbReference type="NCBI Taxonomy" id="51511"/>
    <lineage>
        <taxon>Eukaryota</taxon>
        <taxon>Metazoa</taxon>
        <taxon>Chordata</taxon>
        <taxon>Tunicata</taxon>
        <taxon>Ascidiacea</taxon>
        <taxon>Phlebobranchia</taxon>
        <taxon>Cionidae</taxon>
        <taxon>Ciona</taxon>
    </lineage>
</organism>
<dbReference type="FunCoup" id="H2Z0D1">
    <property type="interactions" value="894"/>
</dbReference>
<dbReference type="GO" id="GO:0042144">
    <property type="term" value="P:vacuole fusion, non-autophagic"/>
    <property type="evidence" value="ECO:0007669"/>
    <property type="project" value="TreeGrafter"/>
</dbReference>
<comment type="function">
    <text evidence="4">Plays a role in vesicle-mediated protein trafficking to lysosomal compartments including the endocytic membrane transport and autophagic pathways. Believed to act as a core component of the putative HOPS and CORVET endosomal tethering complexes.</text>
</comment>
<keyword evidence="4" id="KW-0967">Endosome</keyword>
<evidence type="ECO:0000256" key="1">
    <source>
        <dbReference type="ARBA" id="ARBA00009250"/>
    </source>
</evidence>
<keyword evidence="4" id="KW-0653">Protein transport</keyword>
<dbReference type="GO" id="GO:0030897">
    <property type="term" value="C:HOPS complex"/>
    <property type="evidence" value="ECO:0007669"/>
    <property type="project" value="UniProtKB-UniRule"/>
</dbReference>
<comment type="subunit">
    <text evidence="3">Core component of at least two putative endosomal tethering complexes, the homotypic fusion and vacuole protein sorting (HOPS) complex and the class C core vacuole/endosome tethering (CORVET) complex. Their common core is composed of the class C Vps proteins VPS11, VPS16, VPS18 and VPS33A, which in HOPS further associates with VPS39 and VPS41 and in CORVET with VPS8 and TGFBRAP1. Interacts with RAB5C. Interacts with STX17, MON1B. Associates with adapter protein complex 3 (AP-3) and clathrin:AP-3 complexes.</text>
</comment>
<dbReference type="PIRSF" id="PIRSF007949">
    <property type="entry name" value="VPS16"/>
    <property type="match status" value="1"/>
</dbReference>
<evidence type="ECO:0000259" key="6">
    <source>
        <dbReference type="Pfam" id="PF04841"/>
    </source>
</evidence>
<dbReference type="GO" id="GO:0006886">
    <property type="term" value="P:intracellular protein transport"/>
    <property type="evidence" value="ECO:0007669"/>
    <property type="project" value="InterPro"/>
</dbReference>
<dbReference type="InterPro" id="IPR006926">
    <property type="entry name" value="Vps16_N"/>
</dbReference>
<dbReference type="InterPro" id="IPR038132">
    <property type="entry name" value="Vps16_C_sf"/>
</dbReference>
<dbReference type="HOGENOM" id="CLU_008909_0_0_1"/>
<name>H2Z0D1_CIOSA</name>
<dbReference type="GeneTree" id="ENSGT00390000003896"/>
<evidence type="ECO:0000256" key="4">
    <source>
        <dbReference type="PIRNR" id="PIRNR007949"/>
    </source>
</evidence>
<dbReference type="GO" id="GO:0033263">
    <property type="term" value="C:CORVET complex"/>
    <property type="evidence" value="ECO:0007669"/>
    <property type="project" value="UniProtKB-UniRule"/>
</dbReference>
<keyword evidence="8" id="KW-1185">Reference proteome</keyword>
<dbReference type="GO" id="GO:0016197">
    <property type="term" value="P:endosomal transport"/>
    <property type="evidence" value="ECO:0007669"/>
    <property type="project" value="TreeGrafter"/>
</dbReference>
<dbReference type="PANTHER" id="PTHR12811">
    <property type="entry name" value="VACUOLAR PROTEIN SORTING VPS16"/>
    <property type="match status" value="1"/>
</dbReference>
<dbReference type="GO" id="GO:0031902">
    <property type="term" value="C:late endosome membrane"/>
    <property type="evidence" value="ECO:0007669"/>
    <property type="project" value="UniProtKB-SubCell"/>
</dbReference>
<keyword evidence="4" id="KW-0458">Lysosome</keyword>
<dbReference type="Pfam" id="PF04841">
    <property type="entry name" value="Vps16_N"/>
    <property type="match status" value="1"/>
</dbReference>
<evidence type="ECO:0000259" key="5">
    <source>
        <dbReference type="Pfam" id="PF04840"/>
    </source>
</evidence>
<dbReference type="OMA" id="WCGDDCL"/>
<dbReference type="FunFam" id="1.10.150.780:FF:000001">
    <property type="entry name" value="Vacuolar protein sorting-associated protein 16 homolog"/>
    <property type="match status" value="1"/>
</dbReference>
<comment type="similarity">
    <text evidence="1 4">Belongs to the VPS16 family.</text>
</comment>
<dbReference type="Ensembl" id="ENSCSAVT00000011174.1">
    <property type="protein sequence ID" value="ENSCSAVP00000011043.1"/>
    <property type="gene ID" value="ENSCSAVG00000006459.1"/>
</dbReference>
<dbReference type="STRING" id="51511.ENSCSAVP00000011043"/>
<reference evidence="8" key="1">
    <citation type="submission" date="2003-08" db="EMBL/GenBank/DDBJ databases">
        <authorList>
            <person name="Birren B."/>
            <person name="Nusbaum C."/>
            <person name="Abebe A."/>
            <person name="Abouelleil A."/>
            <person name="Adekoya E."/>
            <person name="Ait-zahra M."/>
            <person name="Allen N."/>
            <person name="Allen T."/>
            <person name="An P."/>
            <person name="Anderson M."/>
            <person name="Anderson S."/>
            <person name="Arachchi H."/>
            <person name="Armbruster J."/>
            <person name="Bachantsang P."/>
            <person name="Baldwin J."/>
            <person name="Barry A."/>
            <person name="Bayul T."/>
            <person name="Blitshsteyn B."/>
            <person name="Bloom T."/>
            <person name="Blye J."/>
            <person name="Boguslavskiy L."/>
            <person name="Borowsky M."/>
            <person name="Boukhgalter B."/>
            <person name="Brunache A."/>
            <person name="Butler J."/>
            <person name="Calixte N."/>
            <person name="Calvo S."/>
            <person name="Camarata J."/>
            <person name="Campo K."/>
            <person name="Chang J."/>
            <person name="Cheshatsang Y."/>
            <person name="Citroen M."/>
            <person name="Collymore A."/>
            <person name="Considine T."/>
            <person name="Cook A."/>
            <person name="Cooke P."/>
            <person name="Corum B."/>
            <person name="Cuomo C."/>
            <person name="David R."/>
            <person name="Dawoe T."/>
            <person name="Degray S."/>
            <person name="Dodge S."/>
            <person name="Dooley K."/>
            <person name="Dorje P."/>
            <person name="Dorjee K."/>
            <person name="Dorris L."/>
            <person name="Duffey N."/>
            <person name="Dupes A."/>
            <person name="Elkins T."/>
            <person name="Engels R."/>
            <person name="Erickson J."/>
            <person name="Farina A."/>
            <person name="Faro S."/>
            <person name="Ferreira P."/>
            <person name="Fischer H."/>
            <person name="Fitzgerald M."/>
            <person name="Foley K."/>
            <person name="Gage D."/>
            <person name="Galagan J."/>
            <person name="Gearin G."/>
            <person name="Gnerre S."/>
            <person name="Gnirke A."/>
            <person name="Goyette A."/>
            <person name="Graham J."/>
            <person name="Grandbois E."/>
            <person name="Gyaltsen K."/>
            <person name="Hafez N."/>
            <person name="Hagopian D."/>
            <person name="Hagos B."/>
            <person name="Hall J."/>
            <person name="Hatcher B."/>
            <person name="Heller A."/>
            <person name="Higgins H."/>
            <person name="Honan T."/>
            <person name="Horn A."/>
            <person name="Houde N."/>
            <person name="Hughes L."/>
            <person name="Hulme W."/>
            <person name="Husby E."/>
            <person name="Iliev I."/>
            <person name="Jaffe D."/>
            <person name="Jones C."/>
            <person name="Kamal M."/>
            <person name="Kamat A."/>
            <person name="Kamvysselis M."/>
            <person name="Karlsson E."/>
            <person name="Kells C."/>
            <person name="Kieu A."/>
            <person name="Kisner P."/>
            <person name="Kodira C."/>
            <person name="Kulbokas E."/>
            <person name="Labutti K."/>
            <person name="Lama D."/>
            <person name="Landers T."/>
            <person name="Leger J."/>
            <person name="Levine S."/>
            <person name="Lewis D."/>
            <person name="Lewis T."/>
            <person name="Lindblad-toh K."/>
            <person name="Liu X."/>
            <person name="Lokyitsang T."/>
            <person name="Lokyitsang Y."/>
            <person name="Lucien O."/>
            <person name="Lui A."/>
            <person name="Ma L.J."/>
            <person name="Mabbitt R."/>
            <person name="Macdonald J."/>
            <person name="Maclean C."/>
            <person name="Major J."/>
            <person name="Manning J."/>
            <person name="Marabella R."/>
            <person name="Maru K."/>
            <person name="Matthews C."/>
            <person name="Mauceli E."/>
            <person name="Mccarthy M."/>
            <person name="Mcdonough S."/>
            <person name="Mcghee T."/>
            <person name="Meldrim J."/>
            <person name="Meneus L."/>
            <person name="Mesirov J."/>
            <person name="Mihalev A."/>
            <person name="Mihova T."/>
            <person name="Mikkelsen T."/>
            <person name="Mlenga V."/>
            <person name="Moru K."/>
            <person name="Mozes J."/>
            <person name="Mulrain L."/>
            <person name="Munson G."/>
            <person name="Naylor J."/>
            <person name="Newes C."/>
            <person name="Nguyen C."/>
            <person name="Nguyen N."/>
            <person name="Nguyen T."/>
            <person name="Nicol R."/>
            <person name="Nielsen C."/>
            <person name="Nizzari M."/>
            <person name="Norbu C."/>
            <person name="Norbu N."/>
            <person name="O'donnell P."/>
            <person name="Okoawo O."/>
            <person name="O'leary S."/>
            <person name="Omotosho B."/>
            <person name="O'neill K."/>
            <person name="Osman S."/>
            <person name="Parker S."/>
            <person name="Perrin D."/>
            <person name="Phunkhang P."/>
            <person name="Piqani B."/>
            <person name="Purcell S."/>
            <person name="Rachupka T."/>
            <person name="Ramasamy U."/>
            <person name="Rameau R."/>
            <person name="Ray V."/>
            <person name="Raymond C."/>
            <person name="Retta R."/>
            <person name="Richardson S."/>
            <person name="Rise C."/>
            <person name="Rodriguez J."/>
            <person name="Rogers J."/>
            <person name="Rogov P."/>
            <person name="Rutman M."/>
            <person name="Schupbach R."/>
            <person name="Seaman C."/>
            <person name="Settipalli S."/>
            <person name="Sharpe T."/>
            <person name="Sheridan J."/>
            <person name="Sherpa N."/>
            <person name="Shi J."/>
            <person name="Smirnov S."/>
            <person name="Smith C."/>
            <person name="Sougnez C."/>
            <person name="Spencer B."/>
            <person name="Stalker J."/>
            <person name="Stange-thomann N."/>
            <person name="Stavropoulos S."/>
            <person name="Stetson K."/>
            <person name="Stone C."/>
            <person name="Stone S."/>
            <person name="Stubbs M."/>
            <person name="Talamas J."/>
            <person name="Tchuinga P."/>
            <person name="Tenzing P."/>
            <person name="Tesfaye S."/>
            <person name="Theodore J."/>
            <person name="Thoulutsang Y."/>
            <person name="Topham K."/>
            <person name="Towey S."/>
            <person name="Tsamla T."/>
            <person name="Tsomo N."/>
            <person name="Vallee D."/>
            <person name="Vassiliev H."/>
            <person name="Venkataraman V."/>
            <person name="Vinson J."/>
            <person name="Vo A."/>
            <person name="Wade C."/>
            <person name="Wang S."/>
            <person name="Wangchuk T."/>
            <person name="Wangdi T."/>
            <person name="Whittaker C."/>
            <person name="Wilkinson J."/>
            <person name="Wu Y."/>
            <person name="Wyman D."/>
            <person name="Yadav S."/>
            <person name="Yang S."/>
            <person name="Yang X."/>
            <person name="Yeager S."/>
            <person name="Yee E."/>
            <person name="Young G."/>
            <person name="Zainoun J."/>
            <person name="Zembeck L."/>
            <person name="Zimmer A."/>
            <person name="Zody M."/>
            <person name="Lander E."/>
        </authorList>
    </citation>
    <scope>NUCLEOTIDE SEQUENCE [LARGE SCALE GENOMIC DNA]</scope>
</reference>
<dbReference type="AlphaFoldDB" id="H2Z0D1"/>
<protein>
    <recommendedName>
        <fullName evidence="2 4">Vacuolar protein sorting-associated protein 16 homolog</fullName>
    </recommendedName>
</protein>
<dbReference type="SUPFAM" id="SSF69322">
    <property type="entry name" value="Tricorn protease domain 2"/>
    <property type="match status" value="1"/>
</dbReference>
<dbReference type="Pfam" id="PF04840">
    <property type="entry name" value="Vps16_C"/>
    <property type="match status" value="1"/>
</dbReference>
<evidence type="ECO:0000313" key="7">
    <source>
        <dbReference type="Ensembl" id="ENSCSAVP00000011043.1"/>
    </source>
</evidence>
<dbReference type="Gene3D" id="1.10.150.780">
    <property type="entry name" value="Vps16, C-terminal region"/>
    <property type="match status" value="1"/>
</dbReference>
<sequence>RANWNPLGQKTISFINIYYKIYRKCSLYSPMCWNANVDLSNLTCVSKYGGLIGKYWHFWFSSETQSNRNGIRPDITVFNAAGKEISAFRWNSGILIGIAWTHLDELLCLQEDGQVLLYSMFWHFQRSFTMGMECRENKVMEYEVFSSQHGTGLAVMTGLYRFLIVNNIDEPKVRILADVPGLRSTPPSSWCVLPGPRSSQVLAANESDIYLLDHSGQSTQQRLNVAPTAYIMMSTSMDGKHLALYADTGSIWIGSSDFQEKYCEFNTNERSRPKQLLWCADSIYTSRNQTIGPSSSQNIALVVYWPKTILVIGPQKDWVRYNVDEDLNNRNGKASTVLCADVDGVHIINSEQHEFLQHVPNAICNIFKVGSMAPGALLNDAAKEFDKQSEKADEYMRMLLDNRQLEEAVEQCILAALDEFQPRVQMTLMRAASFGKAYVPNLKLTELFVNTIQMLRVLNAIRDFNTGITLTAAQYVLENLTMEYLIDRLILRREFKLAFHICDYLKIPENLGSSRILSHWACFKVQQKDIDDGKIAQAVRHKLKSARGVSYANIAEKAVECGRKDLAIKLLEFEPRASEQVRLLSILGKHTLALEKAVASGNTDLIYSAVSRLRERTNLSDFLVAIRQQPVAYKLHLKYCKEQNERMLKDLHEQEDNFIELAHCHIHNSFDTFRSDERLISLHSAQENFSRGRDDFGAKMTEEQLYLLAEQNKLEQELDESFVEKSLHDTMYNLLKTNHIKRAEHLRKQFKVSDKRWGWWVRITALAEQGHFTELEAFSKSKKSPIGYLPFVEVCIQNNGYTEVTKYIGKVALDKRVPALLKIGNVKLAADAALQNKNLSDLDLVFKKCGVEHRELGERVRAMMHQLTK</sequence>
<proteinExistence type="inferred from homology"/>
<evidence type="ECO:0000256" key="2">
    <source>
        <dbReference type="ARBA" id="ARBA00017947"/>
    </source>
</evidence>
<dbReference type="Proteomes" id="UP000007875">
    <property type="component" value="Unassembled WGS sequence"/>
</dbReference>
<dbReference type="PANTHER" id="PTHR12811:SF0">
    <property type="entry name" value="VACUOLAR PROTEIN SORTING-ASSOCIATED PROTEIN 16 HOMOLOG"/>
    <property type="match status" value="1"/>
</dbReference>
<dbReference type="InterPro" id="IPR006925">
    <property type="entry name" value="Vps16_C"/>
</dbReference>
<feature type="domain" description="Vps16 N-terminal" evidence="6">
    <location>
        <begin position="21"/>
        <end position="442"/>
    </location>
</feature>
<feature type="domain" description="Vps16 C-terminal" evidence="5">
    <location>
        <begin position="549"/>
        <end position="856"/>
    </location>
</feature>
<keyword evidence="4" id="KW-0813">Transport</keyword>
<evidence type="ECO:0000256" key="3">
    <source>
        <dbReference type="ARBA" id="ARBA00061859"/>
    </source>
</evidence>
<accession>H2Z0D1</accession>
<dbReference type="eggNOG" id="KOG2280">
    <property type="taxonomic scope" value="Eukaryota"/>
</dbReference>
<dbReference type="GO" id="GO:0005765">
    <property type="term" value="C:lysosomal membrane"/>
    <property type="evidence" value="ECO:0007669"/>
    <property type="project" value="UniProtKB-SubCell"/>
</dbReference>
<reference evidence="7" key="2">
    <citation type="submission" date="2025-08" db="UniProtKB">
        <authorList>
            <consortium name="Ensembl"/>
        </authorList>
    </citation>
    <scope>IDENTIFICATION</scope>
</reference>
<reference evidence="7" key="3">
    <citation type="submission" date="2025-09" db="UniProtKB">
        <authorList>
            <consortium name="Ensembl"/>
        </authorList>
    </citation>
    <scope>IDENTIFICATION</scope>
</reference>
<comment type="subcellular location">
    <subcellularLocation>
        <location evidence="4">Late endosome membrane</location>
        <topology evidence="4">Peripheral membrane protein</topology>
        <orientation evidence="4">Cytoplasmic side</orientation>
    </subcellularLocation>
    <subcellularLocation>
        <location evidence="4">Lysosome membrane</location>
        <topology evidence="4">Peripheral membrane protein</topology>
        <orientation evidence="4">Cytoplasmic side</orientation>
    </subcellularLocation>
    <text evidence="4">Cytoplasmic, peripheral membrane protein associated with late endosomes/lysosomes.</text>
</comment>
<keyword evidence="4" id="KW-0472">Membrane</keyword>